<keyword evidence="1" id="KW-1133">Transmembrane helix</keyword>
<proteinExistence type="predicted"/>
<feature type="transmembrane region" description="Helical" evidence="1">
    <location>
        <begin position="20"/>
        <end position="38"/>
    </location>
</feature>
<dbReference type="Proteomes" id="UP000321618">
    <property type="component" value="Unassembled WGS sequence"/>
</dbReference>
<organism evidence="2 3">
    <name type="scientific">Companilactobacillus crustorum</name>
    <dbReference type="NCBI Taxonomy" id="392416"/>
    <lineage>
        <taxon>Bacteria</taxon>
        <taxon>Bacillati</taxon>
        <taxon>Bacillota</taxon>
        <taxon>Bacilli</taxon>
        <taxon>Lactobacillales</taxon>
        <taxon>Lactobacillaceae</taxon>
        <taxon>Companilactobacillus</taxon>
    </lineage>
</organism>
<dbReference type="EMBL" id="BJZM01000004">
    <property type="protein sequence ID" value="GEO75883.1"/>
    <property type="molecule type" value="Genomic_DNA"/>
</dbReference>
<keyword evidence="1" id="KW-0812">Transmembrane</keyword>
<comment type="caution">
    <text evidence="2">The sequence shown here is derived from an EMBL/GenBank/DDBJ whole genome shotgun (WGS) entry which is preliminary data.</text>
</comment>
<dbReference type="AlphaFoldDB" id="A0AB34A991"/>
<accession>A0AB34A991</accession>
<sequence length="42" mass="4916">MKISGFFKQILVNIFIPRYLVELIIVSLAISLIIIWILNKNQ</sequence>
<keyword evidence="1" id="KW-0472">Membrane</keyword>
<evidence type="ECO:0000313" key="2">
    <source>
        <dbReference type="EMBL" id="GEO75883.1"/>
    </source>
</evidence>
<protein>
    <submittedName>
        <fullName evidence="2">Uncharacterized protein</fullName>
    </submittedName>
</protein>
<evidence type="ECO:0000256" key="1">
    <source>
        <dbReference type="SAM" id="Phobius"/>
    </source>
</evidence>
<gene>
    <name evidence="2" type="ORF">LCR01_03260</name>
</gene>
<evidence type="ECO:0000313" key="3">
    <source>
        <dbReference type="Proteomes" id="UP000321618"/>
    </source>
</evidence>
<reference evidence="2 3" key="1">
    <citation type="submission" date="2019-07" db="EMBL/GenBank/DDBJ databases">
        <title>Whole genome shotgun sequence of Lactobacillus crustorum NBRC 107159.</title>
        <authorList>
            <person name="Hosoyama A."/>
            <person name="Uohara A."/>
            <person name="Ohji S."/>
            <person name="Ichikawa N."/>
        </authorList>
    </citation>
    <scope>NUCLEOTIDE SEQUENCE [LARGE SCALE GENOMIC DNA]</scope>
    <source>
        <strain evidence="2 3">NBRC 107159</strain>
    </source>
</reference>
<name>A0AB34A991_9LACO</name>